<dbReference type="Gene3D" id="3.40.50.1820">
    <property type="entry name" value="alpha/beta hydrolase"/>
    <property type="match status" value="1"/>
</dbReference>
<evidence type="ECO:0000313" key="3">
    <source>
        <dbReference type="Proteomes" id="UP001595190"/>
    </source>
</evidence>
<dbReference type="InterPro" id="IPR050266">
    <property type="entry name" value="AB_hydrolase_sf"/>
</dbReference>
<dbReference type="Proteomes" id="UP001595190">
    <property type="component" value="Unassembled WGS sequence"/>
</dbReference>
<proteinExistence type="predicted"/>
<sequence>MDLSERIDPRRLALQMITPRRLPPRPVTVPEGAIPFSLEHDGAVIAGWRWGQGEPVLLVHGWEASHLDMLAFVEPLLARGLGVIAVDLPAHGSSEGVSATIPQMARAVTAVGKACGRLHGVIGHSVGGPVLTVALAGGLEAGRVVLIASPANYGRQMRAAAMALGVVDTRDLAHMAEELIRLGTELPIMDLPSFAERLTQPALLLHSRDDRVVAIGEAREIARYWRGSRLIELDGLGHGRILSDAGVIGQAVNFLAVDFLAVDFPAARSVTGGEAVHAL</sequence>
<dbReference type="EMBL" id="JBHGPK010000003">
    <property type="protein sequence ID" value="MFC2250077.1"/>
    <property type="molecule type" value="Genomic_DNA"/>
</dbReference>
<organism evidence="2 3">
    <name type="scientific">Labrys neptuniae</name>
    <dbReference type="NCBI Taxonomy" id="376174"/>
    <lineage>
        <taxon>Bacteria</taxon>
        <taxon>Pseudomonadati</taxon>
        <taxon>Pseudomonadota</taxon>
        <taxon>Alphaproteobacteria</taxon>
        <taxon>Hyphomicrobiales</taxon>
        <taxon>Xanthobacteraceae</taxon>
        <taxon>Labrys</taxon>
    </lineage>
</organism>
<dbReference type="Pfam" id="PF12697">
    <property type="entry name" value="Abhydrolase_6"/>
    <property type="match status" value="1"/>
</dbReference>
<gene>
    <name evidence="2" type="ORF">ACETRX_10675</name>
</gene>
<dbReference type="RefSeq" id="WP_394310282.1">
    <property type="nucleotide sequence ID" value="NZ_JBHGPK010000003.1"/>
</dbReference>
<feature type="domain" description="AB hydrolase-1" evidence="1">
    <location>
        <begin position="56"/>
        <end position="244"/>
    </location>
</feature>
<comment type="caution">
    <text evidence="2">The sequence shown here is derived from an EMBL/GenBank/DDBJ whole genome shotgun (WGS) entry which is preliminary data.</text>
</comment>
<name>A0ABV6ZD22_9HYPH</name>
<accession>A0ABV6ZD22</accession>
<evidence type="ECO:0000259" key="1">
    <source>
        <dbReference type="Pfam" id="PF12697"/>
    </source>
</evidence>
<reference evidence="2 3" key="1">
    <citation type="submission" date="2024-09" db="EMBL/GenBank/DDBJ databases">
        <title>Description of Labrys sedimenti sp. nov., isolated from a diclofenac-degrading enrichment culture, and genome-based reclassification of Labrys portucalensis as a later heterotypic synonym of Labrys neptuniae.</title>
        <authorList>
            <person name="Tancsics A."/>
            <person name="Csepanyi A."/>
        </authorList>
    </citation>
    <scope>NUCLEOTIDE SEQUENCE [LARGE SCALE GENOMIC DNA]</scope>
    <source>
        <strain evidence="2 3">LMG 23412</strain>
    </source>
</reference>
<dbReference type="GO" id="GO:0016787">
    <property type="term" value="F:hydrolase activity"/>
    <property type="evidence" value="ECO:0007669"/>
    <property type="project" value="UniProtKB-KW"/>
</dbReference>
<evidence type="ECO:0000313" key="2">
    <source>
        <dbReference type="EMBL" id="MFC2250077.1"/>
    </source>
</evidence>
<keyword evidence="2" id="KW-0378">Hydrolase</keyword>
<dbReference type="PANTHER" id="PTHR43798">
    <property type="entry name" value="MONOACYLGLYCEROL LIPASE"/>
    <property type="match status" value="1"/>
</dbReference>
<dbReference type="InterPro" id="IPR029058">
    <property type="entry name" value="AB_hydrolase_fold"/>
</dbReference>
<protein>
    <submittedName>
        <fullName evidence="2">Alpha/beta fold hydrolase</fullName>
    </submittedName>
</protein>
<dbReference type="SUPFAM" id="SSF53474">
    <property type="entry name" value="alpha/beta-Hydrolases"/>
    <property type="match status" value="1"/>
</dbReference>
<dbReference type="InterPro" id="IPR000073">
    <property type="entry name" value="AB_hydrolase_1"/>
</dbReference>